<dbReference type="AlphaFoldDB" id="A0A5R8YQ93"/>
<dbReference type="InterPro" id="IPR017853">
    <property type="entry name" value="GH"/>
</dbReference>
<dbReference type="SUPFAM" id="SSF49384">
    <property type="entry name" value="Carbohydrate-binding domain"/>
    <property type="match status" value="1"/>
</dbReference>
<dbReference type="PROSITE" id="PS00659">
    <property type="entry name" value="GLYCOSYL_HYDROL_F5"/>
    <property type="match status" value="1"/>
</dbReference>
<dbReference type="EC" id="3.2.1.4" evidence="8"/>
<organism evidence="12 13">
    <name type="scientific">Microbispora triticiradicis</name>
    <dbReference type="NCBI Taxonomy" id="2200763"/>
    <lineage>
        <taxon>Bacteria</taxon>
        <taxon>Bacillati</taxon>
        <taxon>Actinomycetota</taxon>
        <taxon>Actinomycetes</taxon>
        <taxon>Streptosporangiales</taxon>
        <taxon>Streptosporangiaceae</taxon>
        <taxon>Microbispora</taxon>
    </lineage>
</organism>
<keyword evidence="5 8" id="KW-0119">Carbohydrate metabolism</keyword>
<feature type="region of interest" description="Disordered" evidence="9">
    <location>
        <begin position="324"/>
        <end position="381"/>
    </location>
</feature>
<keyword evidence="13" id="KW-1185">Reference proteome</keyword>
<keyword evidence="3 8" id="KW-0378">Hydrolase</keyword>
<feature type="compositionally biased region" description="Low complexity" evidence="9">
    <location>
        <begin position="327"/>
        <end position="347"/>
    </location>
</feature>
<dbReference type="Gene3D" id="3.20.20.80">
    <property type="entry name" value="Glycosidases"/>
    <property type="match status" value="1"/>
</dbReference>
<dbReference type="InterPro" id="IPR001919">
    <property type="entry name" value="CBD2"/>
</dbReference>
<feature type="compositionally biased region" description="Low complexity" evidence="9">
    <location>
        <begin position="355"/>
        <end position="373"/>
    </location>
</feature>
<accession>A0A5R8YQ93</accession>
<dbReference type="OrthoDB" id="9801198at2"/>
<dbReference type="SUPFAM" id="SSF51445">
    <property type="entry name" value="(Trans)glycosidases"/>
    <property type="match status" value="1"/>
</dbReference>
<feature type="domain" description="CBM2" evidence="11">
    <location>
        <begin position="371"/>
        <end position="474"/>
    </location>
</feature>
<evidence type="ECO:0000256" key="9">
    <source>
        <dbReference type="SAM" id="MobiDB-lite"/>
    </source>
</evidence>
<dbReference type="GO" id="GO:0008810">
    <property type="term" value="F:cellulase activity"/>
    <property type="evidence" value="ECO:0007669"/>
    <property type="project" value="UniProtKB-EC"/>
</dbReference>
<evidence type="ECO:0000256" key="3">
    <source>
        <dbReference type="ARBA" id="ARBA00022801"/>
    </source>
</evidence>
<protein>
    <recommendedName>
        <fullName evidence="8">Endoglucanase</fullName>
        <ecNumber evidence="8">3.2.1.4</ecNumber>
    </recommendedName>
</protein>
<keyword evidence="4 8" id="KW-0136">Cellulose degradation</keyword>
<dbReference type="InterPro" id="IPR008965">
    <property type="entry name" value="CBM2/CBM3_carb-bd_dom_sf"/>
</dbReference>
<feature type="chain" id="PRO_5024289910" description="Endoglucanase" evidence="10">
    <location>
        <begin position="29"/>
        <end position="474"/>
    </location>
</feature>
<evidence type="ECO:0000256" key="5">
    <source>
        <dbReference type="ARBA" id="ARBA00023277"/>
    </source>
</evidence>
<dbReference type="InterPro" id="IPR018087">
    <property type="entry name" value="Glyco_hydro_5_CS"/>
</dbReference>
<evidence type="ECO:0000256" key="6">
    <source>
        <dbReference type="ARBA" id="ARBA00023295"/>
    </source>
</evidence>
<feature type="signal peptide" evidence="10">
    <location>
        <begin position="1"/>
        <end position="28"/>
    </location>
</feature>
<keyword evidence="6 8" id="KW-0326">Glycosidase</keyword>
<keyword evidence="7 8" id="KW-0624">Polysaccharide degradation</keyword>
<gene>
    <name evidence="12" type="ORF">FED44_24475</name>
</gene>
<dbReference type="Pfam" id="PF00553">
    <property type="entry name" value="CBM_2"/>
    <property type="match status" value="1"/>
</dbReference>
<dbReference type="InterPro" id="IPR012291">
    <property type="entry name" value="CBM2_carb-bd_dom_sf"/>
</dbReference>
<keyword evidence="2 10" id="KW-0732">Signal</keyword>
<proteinExistence type="inferred from homology"/>
<dbReference type="PROSITE" id="PS51173">
    <property type="entry name" value="CBM2"/>
    <property type="match status" value="1"/>
</dbReference>
<comment type="similarity">
    <text evidence="8">Belongs to the glycosyl hydrolase 5 (cellulase A) family.</text>
</comment>
<evidence type="ECO:0000313" key="13">
    <source>
        <dbReference type="Proteomes" id="UP000309033"/>
    </source>
</evidence>
<evidence type="ECO:0000256" key="1">
    <source>
        <dbReference type="ARBA" id="ARBA00000966"/>
    </source>
</evidence>
<evidence type="ECO:0000256" key="8">
    <source>
        <dbReference type="RuleBase" id="RU361153"/>
    </source>
</evidence>
<name>A0A5R8YQ93_9ACTN</name>
<dbReference type="GO" id="GO:0030247">
    <property type="term" value="F:polysaccharide binding"/>
    <property type="evidence" value="ECO:0007669"/>
    <property type="project" value="UniProtKB-UniRule"/>
</dbReference>
<evidence type="ECO:0000256" key="10">
    <source>
        <dbReference type="SAM" id="SignalP"/>
    </source>
</evidence>
<evidence type="ECO:0000256" key="2">
    <source>
        <dbReference type="ARBA" id="ARBA00022729"/>
    </source>
</evidence>
<comment type="caution">
    <text evidence="12">The sequence shown here is derived from an EMBL/GenBank/DDBJ whole genome shotgun (WGS) entry which is preliminary data.</text>
</comment>
<dbReference type="PANTHER" id="PTHR34142:SF1">
    <property type="entry name" value="GLYCOSIDE HYDROLASE FAMILY 5 DOMAIN-CONTAINING PROTEIN"/>
    <property type="match status" value="1"/>
</dbReference>
<dbReference type="GO" id="GO:0030245">
    <property type="term" value="P:cellulose catabolic process"/>
    <property type="evidence" value="ECO:0007669"/>
    <property type="project" value="UniProtKB-KW"/>
</dbReference>
<comment type="catalytic activity">
    <reaction evidence="1 8">
        <text>Endohydrolysis of (1-&gt;4)-beta-D-glucosidic linkages in cellulose, lichenin and cereal beta-D-glucans.</text>
        <dbReference type="EC" id="3.2.1.4"/>
    </reaction>
</comment>
<dbReference type="PANTHER" id="PTHR34142">
    <property type="entry name" value="ENDO-BETA-1,4-GLUCANASE A"/>
    <property type="match status" value="1"/>
</dbReference>
<dbReference type="InterPro" id="IPR001547">
    <property type="entry name" value="Glyco_hydro_5"/>
</dbReference>
<dbReference type="Gene3D" id="2.60.40.290">
    <property type="match status" value="1"/>
</dbReference>
<evidence type="ECO:0000256" key="4">
    <source>
        <dbReference type="ARBA" id="ARBA00023001"/>
    </source>
</evidence>
<evidence type="ECO:0000313" key="12">
    <source>
        <dbReference type="EMBL" id="TLP55610.1"/>
    </source>
</evidence>
<sequence>MKTRLIAVGAALLALLLSVAAMNQTAQAATGLHVSGTKIVEANGNNFVMRGTSHAHTWYASQTGSFANIKSLGANTVRVVLSGGRWTANSASDVANVISLCKQNRLICVLENHDTTGYAEQSGAYTLDQAVDYWVGLKSVLTGQENYVVINIGNEPYGNNNPSAWTTATKNAIVRMRAAGFQHLLMVDAPNWGQDWQFVMRDNAASVFASDTQKNTVFSIHMYGVFDTAAEITGYLQAFQTANLPLVIGEFGNMHSDGDPDEDTIMSQAQSRGIGYLGWSWSGNGGGVEYLDQVTNFNVGQLTSWGQRLFNGANGIKSTAKEATVYSGPPVSPSASPSGSPSTSPSTSPSPPRSPSASPSASPSTSPSTSPSGNGRGCSATYQVTNQWGGGFQAEVTVKAGSGSISGWTVTWTYANGQTVTQAWNAAVTSSGSSVTAKNVSYNGGLGAGASTSFGFLGSWNGANPVPAVTCTAS</sequence>
<reference evidence="12" key="1">
    <citation type="submission" date="2019-05" db="EMBL/GenBank/DDBJ databases">
        <title>Isolation, diversity and antifungal activity of Actinobacteria from wheat.</title>
        <authorList>
            <person name="Yu B."/>
        </authorList>
    </citation>
    <scope>NUCLEOTIDE SEQUENCE [LARGE SCALE GENOMIC DNA]</scope>
    <source>
        <strain evidence="12">NEAU-HEGS1-5</strain>
    </source>
</reference>
<evidence type="ECO:0000256" key="7">
    <source>
        <dbReference type="ARBA" id="ARBA00023326"/>
    </source>
</evidence>
<evidence type="ECO:0000259" key="11">
    <source>
        <dbReference type="PROSITE" id="PS51173"/>
    </source>
</evidence>
<dbReference type="Proteomes" id="UP000309033">
    <property type="component" value="Unassembled WGS sequence"/>
</dbReference>
<dbReference type="Pfam" id="PF00150">
    <property type="entry name" value="Cellulase"/>
    <property type="match status" value="1"/>
</dbReference>
<dbReference type="SMART" id="SM00637">
    <property type="entry name" value="CBD_II"/>
    <property type="match status" value="1"/>
</dbReference>
<dbReference type="EMBL" id="VANP01000010">
    <property type="protein sequence ID" value="TLP55610.1"/>
    <property type="molecule type" value="Genomic_DNA"/>
</dbReference>